<keyword evidence="5" id="KW-0067">ATP-binding</keyword>
<dbReference type="InterPro" id="IPR038718">
    <property type="entry name" value="SNF2-like_sf"/>
</dbReference>
<dbReference type="GO" id="GO:0005524">
    <property type="term" value="F:ATP binding"/>
    <property type="evidence" value="ECO:0007669"/>
    <property type="project" value="InterPro"/>
</dbReference>
<sequence>MGLLDRLRRRPLVPDDVFAPMPGFRVAFDEETRFTAELDVIRLMRDGLAQRSAQEQFIVLDMLAEEGRATPVAEGFVVPADVVAQMDDDESTILGLPPRFSGEIRTAPHKWTSSPEFRVDVVVRTGTHPEPYERRGPAISVGGSLSRLSPPALQALRSLEAHAALSPPRRTDARNVQLVAELQDARNRATSSTGTADHDTTLALGLGPLDKFSTTVPRGVGLTVEQQQDGSLTVTPDLGPTLDPDDVRRRLGQLPRDEAEAGVLRVGDQLVLLDRERLAGVQEVLRRPRIAPEQVQQFFDAPGAFYDPEVVDVEVHLGVRVLGLGVIAPVSFTEAAERGIGWFDDVRTTTPPEVLRERPTSVAEHRDLTATIEQAWERGETVVPLDDAVVDVSDRDRVTEALDAARERLGRLGATADNAPATSEATAEDTSHGPRVTVGMHIADLAGGPDQLRLTAERARPTRPVDYASLALDPYPHQRSGIEWMTALMQAAASSDQDAPHRVRGAVLADDMGLGKTFMTLVALRELIESVRAGGREPGPVLAVMPVALLDNWLAEIEKAFGTSTGPFSEVVPLQGEGLGLFRIRGRGRETAAGLDDLDARGMVREDRLADLVSLRVGDAWGDARLDRPGTLVLTTYEALRRHQVSLGLVEWEAVVLDEAQNVKNPETLSSRAAKALKTRFLLAATGTPVENSLLDFWNLVDTAQPGLLGSWAQFRDDWETPMHAASGEEHARLGKALRDEVGPFMLRRIKEDHLPGLPPKHVHSLRRAMPTAQRQAYDDVLAGYRARKGVKGAALATLHALSEVSLHPWLRTSAADVRDVRAVDESARTLTTVREILDEIRGRDEKAIVFCRTKAMQRVLAGWLGELYGLRVDVVNGDTAATGATHGRLARIRAFEARQGFNVIVLSPLAVGVGLTVVGANHAIHLERHWNPAKEAQATDRVYRIGQKRDVHVYYPIATHPDVDSFDVNLDNLLRSKTTLRDAVVVPEASPDEVMRAMGLV</sequence>
<dbReference type="InterPro" id="IPR027417">
    <property type="entry name" value="P-loop_NTPase"/>
</dbReference>
<dbReference type="Gene3D" id="3.40.50.10810">
    <property type="entry name" value="Tandem AAA-ATPase domain"/>
    <property type="match status" value="1"/>
</dbReference>
<dbReference type="PANTHER" id="PTHR45629">
    <property type="entry name" value="SNF2/RAD54 FAMILY MEMBER"/>
    <property type="match status" value="1"/>
</dbReference>
<evidence type="ECO:0000259" key="4">
    <source>
        <dbReference type="PROSITE" id="PS51194"/>
    </source>
</evidence>
<reference evidence="6" key="1">
    <citation type="journal article" date="2022" name="Int. J. Syst. Evol. Microbiol.">
        <title>Cellulosimicrobium protaetiae sp. nov., isolated from the gut of the larva of Protaetia brevitarsis seulensis.</title>
        <authorList>
            <person name="Le Han H."/>
            <person name="Nguyen T.T.H."/>
            <person name="Li Z."/>
            <person name="Shin N.R."/>
            <person name="Kim S.G."/>
        </authorList>
    </citation>
    <scope>NUCLEOTIDE SEQUENCE [LARGE SCALE GENOMIC DNA]</scope>
    <source>
        <strain evidence="6">BI34</strain>
    </source>
</reference>
<dbReference type="SMART" id="SM00490">
    <property type="entry name" value="HELICc"/>
    <property type="match status" value="1"/>
</dbReference>
<feature type="domain" description="Helicase ATP-binding" evidence="3">
    <location>
        <begin position="497"/>
        <end position="707"/>
    </location>
</feature>
<dbReference type="Pfam" id="PF00176">
    <property type="entry name" value="SNF2-rel_dom"/>
    <property type="match status" value="1"/>
</dbReference>
<dbReference type="InterPro" id="IPR000330">
    <property type="entry name" value="SNF2_N"/>
</dbReference>
<proteinExistence type="predicted"/>
<dbReference type="SMART" id="SM00487">
    <property type="entry name" value="DEXDc"/>
    <property type="match status" value="1"/>
</dbReference>
<dbReference type="Pfam" id="PF00271">
    <property type="entry name" value="Helicase_C"/>
    <property type="match status" value="1"/>
</dbReference>
<dbReference type="InterPro" id="IPR049730">
    <property type="entry name" value="SNF2/RAD54-like_C"/>
</dbReference>
<evidence type="ECO:0000256" key="2">
    <source>
        <dbReference type="SAM" id="MobiDB-lite"/>
    </source>
</evidence>
<name>A0A6M5UJV8_9MICO</name>
<dbReference type="CDD" id="cd18793">
    <property type="entry name" value="SF2_C_SNF"/>
    <property type="match status" value="1"/>
</dbReference>
<protein>
    <submittedName>
        <fullName evidence="5">DEAD/DEAH box helicase</fullName>
    </submittedName>
</protein>
<dbReference type="EMBL" id="CP052757">
    <property type="protein sequence ID" value="QJW37388.1"/>
    <property type="molecule type" value="Genomic_DNA"/>
</dbReference>
<dbReference type="InterPro" id="IPR050496">
    <property type="entry name" value="SNF2_RAD54_helicase_repair"/>
</dbReference>
<evidence type="ECO:0000256" key="1">
    <source>
        <dbReference type="ARBA" id="ARBA00022801"/>
    </source>
</evidence>
<keyword evidence="5" id="KW-0347">Helicase</keyword>
<dbReference type="InterPro" id="IPR014001">
    <property type="entry name" value="Helicase_ATP-bd"/>
</dbReference>
<accession>A0A6M5UJV8</accession>
<keyword evidence="6" id="KW-1185">Reference proteome</keyword>
<gene>
    <name evidence="5" type="ORF">FIC82_015585</name>
</gene>
<evidence type="ECO:0000313" key="5">
    <source>
        <dbReference type="EMBL" id="QJW37388.1"/>
    </source>
</evidence>
<dbReference type="KEGG" id="cprt:FIC82_015585"/>
<dbReference type="Gene3D" id="3.40.50.300">
    <property type="entry name" value="P-loop containing nucleotide triphosphate hydrolases"/>
    <property type="match status" value="1"/>
</dbReference>
<feature type="region of interest" description="Disordered" evidence="2">
    <location>
        <begin position="413"/>
        <end position="434"/>
    </location>
</feature>
<organism evidence="5 6">
    <name type="scientific">Cellulosimicrobium protaetiae</name>
    <dbReference type="NCBI Taxonomy" id="2587808"/>
    <lineage>
        <taxon>Bacteria</taxon>
        <taxon>Bacillati</taxon>
        <taxon>Actinomycetota</taxon>
        <taxon>Actinomycetes</taxon>
        <taxon>Micrococcales</taxon>
        <taxon>Promicromonosporaceae</taxon>
        <taxon>Cellulosimicrobium</taxon>
    </lineage>
</organism>
<dbReference type="InterPro" id="IPR001650">
    <property type="entry name" value="Helicase_C-like"/>
</dbReference>
<dbReference type="GO" id="GO:0004386">
    <property type="term" value="F:helicase activity"/>
    <property type="evidence" value="ECO:0007669"/>
    <property type="project" value="UniProtKB-KW"/>
</dbReference>
<dbReference type="PROSITE" id="PS51192">
    <property type="entry name" value="HELICASE_ATP_BIND_1"/>
    <property type="match status" value="1"/>
</dbReference>
<keyword evidence="5" id="KW-0547">Nucleotide-binding</keyword>
<dbReference type="PANTHER" id="PTHR45629:SF7">
    <property type="entry name" value="DNA EXCISION REPAIR PROTEIN ERCC-6-RELATED"/>
    <property type="match status" value="1"/>
</dbReference>
<evidence type="ECO:0000259" key="3">
    <source>
        <dbReference type="PROSITE" id="PS51192"/>
    </source>
</evidence>
<dbReference type="Proteomes" id="UP000451354">
    <property type="component" value="Chromosome"/>
</dbReference>
<dbReference type="AlphaFoldDB" id="A0A6M5UJV8"/>
<dbReference type="RefSeq" id="WP_168731968.1">
    <property type="nucleotide sequence ID" value="NZ_CP052757.1"/>
</dbReference>
<evidence type="ECO:0000313" key="6">
    <source>
        <dbReference type="Proteomes" id="UP000451354"/>
    </source>
</evidence>
<dbReference type="GO" id="GO:0016787">
    <property type="term" value="F:hydrolase activity"/>
    <property type="evidence" value="ECO:0007669"/>
    <property type="project" value="UniProtKB-KW"/>
</dbReference>
<dbReference type="PROSITE" id="PS51194">
    <property type="entry name" value="HELICASE_CTER"/>
    <property type="match status" value="1"/>
</dbReference>
<feature type="domain" description="Helicase C-terminal" evidence="4">
    <location>
        <begin position="833"/>
        <end position="993"/>
    </location>
</feature>
<keyword evidence="1" id="KW-0378">Hydrolase</keyword>
<dbReference type="SUPFAM" id="SSF52540">
    <property type="entry name" value="P-loop containing nucleoside triphosphate hydrolases"/>
    <property type="match status" value="2"/>
</dbReference>